<organism evidence="1">
    <name type="scientific">Picea sitchensis</name>
    <name type="common">Sitka spruce</name>
    <name type="synonym">Pinus sitchensis</name>
    <dbReference type="NCBI Taxonomy" id="3332"/>
    <lineage>
        <taxon>Eukaryota</taxon>
        <taxon>Viridiplantae</taxon>
        <taxon>Streptophyta</taxon>
        <taxon>Embryophyta</taxon>
        <taxon>Tracheophyta</taxon>
        <taxon>Spermatophyta</taxon>
        <taxon>Pinopsida</taxon>
        <taxon>Pinidae</taxon>
        <taxon>Conifers I</taxon>
        <taxon>Pinales</taxon>
        <taxon>Pinaceae</taxon>
        <taxon>Picea</taxon>
    </lineage>
</organism>
<sequence length="45" mass="5243">MSATLWGSNQEPLQKMSLGYSTSVRASSPHRMKHWESWNRLSLCY</sequence>
<dbReference type="AlphaFoldDB" id="A9NTT9"/>
<protein>
    <submittedName>
        <fullName evidence="1">Uncharacterized protein</fullName>
    </submittedName>
</protein>
<evidence type="ECO:0000313" key="1">
    <source>
        <dbReference type="EMBL" id="ABK24050.1"/>
    </source>
</evidence>
<dbReference type="EMBL" id="EF084739">
    <property type="protein sequence ID" value="ABK24050.1"/>
    <property type="molecule type" value="mRNA"/>
</dbReference>
<reference evidence="1" key="1">
    <citation type="journal article" date="2008" name="BMC Genomics">
        <title>A conifer genomics resource of 200,000 spruce (Picea spp.) ESTs and 6,464 high-quality, sequence-finished full-length cDNAs for Sitka spruce (Picea sitchensis).</title>
        <authorList>
            <person name="Ralph S.G."/>
            <person name="Chun H.J."/>
            <person name="Kolosova N."/>
            <person name="Cooper D."/>
            <person name="Oddy C."/>
            <person name="Ritland C.E."/>
            <person name="Kirkpatrick R."/>
            <person name="Moore R."/>
            <person name="Barber S."/>
            <person name="Holt R.A."/>
            <person name="Jones S.J."/>
            <person name="Marra M.A."/>
            <person name="Douglas C.J."/>
            <person name="Ritland K."/>
            <person name="Bohlmann J."/>
        </authorList>
    </citation>
    <scope>NUCLEOTIDE SEQUENCE</scope>
    <source>
        <tissue evidence="1">Green portion of the leader tissue</tissue>
    </source>
</reference>
<proteinExistence type="evidence at transcript level"/>
<name>A9NTT9_PICSI</name>
<accession>A9NTT9</accession>